<name>A0A0J1FNB4_9FIRM</name>
<dbReference type="PANTHER" id="PTHR43288:SF2">
    <property type="entry name" value="RADICAL SAM CORE DOMAIN-CONTAINING PROTEIN"/>
    <property type="match status" value="1"/>
</dbReference>
<protein>
    <submittedName>
        <fullName evidence="6">Radical SAM superfamily protein</fullName>
    </submittedName>
</protein>
<evidence type="ECO:0000256" key="1">
    <source>
        <dbReference type="ARBA" id="ARBA00022691"/>
    </source>
</evidence>
<proteinExistence type="predicted"/>
<sequence>MEHEDGLSLIQRAWMVRRANFNDEIFFDFPTQTESITLTGHSCALNCAHCGGHYLTGMSSVEEIQIRGALNQSYPFRSALISGGCTREGKVPFPEHLEFLRRLKRNVRLNFHVGLLSDEEVPLLKDLADVISFDFVADRETIREVYGLDFGPEDYRRVFLALQDVVPVMPHVTLGLKGGEWQGEEAALEVLSELDIRGLIFNVFIPTPGTRYADRRPLPVEEVIDFLARARIRFSKIPLVLGCMRPKGKYRQVLDEAAVDLGLNRLVMPTPGARRRAEELGLKVIHGEECCAL</sequence>
<evidence type="ECO:0000256" key="3">
    <source>
        <dbReference type="ARBA" id="ARBA00023004"/>
    </source>
</evidence>
<keyword evidence="2" id="KW-0479">Metal-binding</keyword>
<accession>A0A0J1FNB4</accession>
<dbReference type="Gene3D" id="3.20.20.70">
    <property type="entry name" value="Aldolase class I"/>
    <property type="match status" value="1"/>
</dbReference>
<dbReference type="GO" id="GO:0046872">
    <property type="term" value="F:metal ion binding"/>
    <property type="evidence" value="ECO:0007669"/>
    <property type="project" value="UniProtKB-KW"/>
</dbReference>
<dbReference type="AlphaFoldDB" id="A0A0J1FNB4"/>
<dbReference type="STRING" id="476652.DEAC_c29270"/>
<keyword evidence="1" id="KW-0949">S-adenosyl-L-methionine</keyword>
<reference evidence="6 7" key="1">
    <citation type="submission" date="2015-06" db="EMBL/GenBank/DDBJ databases">
        <title>Draft genome of the moderately acidophilic sulfate reducer Candidatus Desulfosporosinus acididurans strain M1.</title>
        <authorList>
            <person name="Poehlein A."/>
            <person name="Petzsch P."/>
            <person name="Johnson B.D."/>
            <person name="Schloemann M."/>
            <person name="Daniel R."/>
            <person name="Muehling M."/>
        </authorList>
    </citation>
    <scope>NUCLEOTIDE SEQUENCE [LARGE SCALE GENOMIC DNA]</scope>
    <source>
        <strain evidence="6 7">M1</strain>
    </source>
</reference>
<dbReference type="SFLD" id="SFLDS00029">
    <property type="entry name" value="Radical_SAM"/>
    <property type="match status" value="1"/>
</dbReference>
<feature type="domain" description="Elp3/MiaA/NifB-like radical SAM core" evidence="5">
    <location>
        <begin position="33"/>
        <end position="229"/>
    </location>
</feature>
<evidence type="ECO:0000313" key="7">
    <source>
        <dbReference type="Proteomes" id="UP000036356"/>
    </source>
</evidence>
<dbReference type="GO" id="GO:0051536">
    <property type="term" value="F:iron-sulfur cluster binding"/>
    <property type="evidence" value="ECO:0007669"/>
    <property type="project" value="UniProtKB-KW"/>
</dbReference>
<keyword evidence="3" id="KW-0408">Iron</keyword>
<dbReference type="InterPro" id="IPR013785">
    <property type="entry name" value="Aldolase_TIM"/>
</dbReference>
<evidence type="ECO:0000256" key="2">
    <source>
        <dbReference type="ARBA" id="ARBA00022723"/>
    </source>
</evidence>
<dbReference type="GO" id="GO:0003824">
    <property type="term" value="F:catalytic activity"/>
    <property type="evidence" value="ECO:0007669"/>
    <property type="project" value="InterPro"/>
</dbReference>
<dbReference type="InterPro" id="IPR006638">
    <property type="entry name" value="Elp3/MiaA/NifB-like_rSAM"/>
</dbReference>
<organism evidence="6 7">
    <name type="scientific">Desulfosporosinus acididurans</name>
    <dbReference type="NCBI Taxonomy" id="476652"/>
    <lineage>
        <taxon>Bacteria</taxon>
        <taxon>Bacillati</taxon>
        <taxon>Bacillota</taxon>
        <taxon>Clostridia</taxon>
        <taxon>Eubacteriales</taxon>
        <taxon>Desulfitobacteriaceae</taxon>
        <taxon>Desulfosporosinus</taxon>
    </lineage>
</organism>
<dbReference type="RefSeq" id="WP_047810756.1">
    <property type="nucleotide sequence ID" value="NZ_LDZY01000010.1"/>
</dbReference>
<keyword evidence="7" id="KW-1185">Reference proteome</keyword>
<dbReference type="Proteomes" id="UP000036356">
    <property type="component" value="Unassembled WGS sequence"/>
</dbReference>
<dbReference type="CDD" id="cd01335">
    <property type="entry name" value="Radical_SAM"/>
    <property type="match status" value="1"/>
</dbReference>
<dbReference type="PATRIC" id="fig|476652.3.peg.3083"/>
<keyword evidence="4" id="KW-0411">Iron-sulfur</keyword>
<evidence type="ECO:0000313" key="6">
    <source>
        <dbReference type="EMBL" id="KLU64960.1"/>
    </source>
</evidence>
<dbReference type="EMBL" id="LDZY01000010">
    <property type="protein sequence ID" value="KLU64960.1"/>
    <property type="molecule type" value="Genomic_DNA"/>
</dbReference>
<dbReference type="SUPFAM" id="SSF102114">
    <property type="entry name" value="Radical SAM enzymes"/>
    <property type="match status" value="1"/>
</dbReference>
<evidence type="ECO:0000256" key="4">
    <source>
        <dbReference type="ARBA" id="ARBA00023014"/>
    </source>
</evidence>
<comment type="caution">
    <text evidence="6">The sequence shown here is derived from an EMBL/GenBank/DDBJ whole genome shotgun (WGS) entry which is preliminary data.</text>
</comment>
<dbReference type="InterPro" id="IPR058240">
    <property type="entry name" value="rSAM_sf"/>
</dbReference>
<dbReference type="PANTHER" id="PTHR43288">
    <property type="entry name" value="BIOTIN SYNTHASE-RELATED PROTEIN, RADICAL SAM SUPERFAMILY"/>
    <property type="match status" value="1"/>
</dbReference>
<dbReference type="SMART" id="SM00729">
    <property type="entry name" value="Elp3"/>
    <property type="match status" value="1"/>
</dbReference>
<dbReference type="SFLD" id="SFLDG01113">
    <property type="entry name" value="Uncharacterised_Radical_SAM_Su"/>
    <property type="match status" value="1"/>
</dbReference>
<gene>
    <name evidence="6" type="ORF">DEAC_c29270</name>
</gene>
<dbReference type="InterPro" id="IPR007197">
    <property type="entry name" value="rSAM"/>
</dbReference>
<evidence type="ECO:0000259" key="5">
    <source>
        <dbReference type="SMART" id="SM00729"/>
    </source>
</evidence>